<sequence length="503" mass="54886">MRGFLVALVELIVLNVGLSAGILTQRVFSMFVLEALTLTFLTTPTVVTLYPPEMRVRAAVGGPHARGHASGAAVVDAAEKGTQSSTEKSEGVSIRKNPLGDDGDERKTRFTIVLDKVEHLPGMMALTQLIQPPPTESPQVGKSKSLFPSLSTQSALDKEKEKERGRPGLARHEPSAQDVSIDALRLIELSDRTSAVMRSSNADTLINTDPLLNIFSTFGDLNGINVSSSLAIVMYDDLASSVVEHAQRHRSQLVLVPWLPPHHTSESAPFDGVETAPVTPRTPTAYMQNPFEALFRATNTSGTQSASALHSHLVRGVFAQARTDVALYIDRHHPGQGRLPMLGSMQHIFLPFFGGPDDRLALQFLVQLCTHPRVTATAVRFIKREFDELRQVGSLEKPQVAHLGDERPNELTVATVSQTTAFPDTVYGAPTTQTRLQSETADNVAWSRYSSYQGPDDGPFAHALSPSWSTPRTLPSARWRDGVGPWLSSVDRGGWLLRITLRS</sequence>
<feature type="compositionally biased region" description="Basic and acidic residues" evidence="3">
    <location>
        <begin position="156"/>
        <end position="175"/>
    </location>
</feature>
<gene>
    <name evidence="4" type="ORF">IEO21_04117</name>
</gene>
<feature type="region of interest" description="Disordered" evidence="3">
    <location>
        <begin position="70"/>
        <end position="107"/>
    </location>
</feature>
<reference evidence="4" key="1">
    <citation type="submission" date="2020-11" db="EMBL/GenBank/DDBJ databases">
        <authorList>
            <person name="Koelle M."/>
            <person name="Horta M.A.C."/>
            <person name="Nowrousian M."/>
            <person name="Ohm R.A."/>
            <person name="Benz P."/>
            <person name="Pilgard A."/>
        </authorList>
    </citation>
    <scope>NUCLEOTIDE SEQUENCE</scope>
    <source>
        <strain evidence="4">FPRL280</strain>
    </source>
</reference>
<dbReference type="AlphaFoldDB" id="A0A8H7U2U0"/>
<evidence type="ECO:0000256" key="1">
    <source>
        <dbReference type="ARBA" id="ARBA00022448"/>
    </source>
</evidence>
<feature type="region of interest" description="Disordered" evidence="3">
    <location>
        <begin position="130"/>
        <end position="175"/>
    </location>
</feature>
<dbReference type="PANTHER" id="PTHR32468">
    <property type="entry name" value="CATION/H + ANTIPORTER"/>
    <property type="match status" value="1"/>
</dbReference>
<keyword evidence="1" id="KW-0813">Transport</keyword>
<proteinExistence type="predicted"/>
<evidence type="ECO:0000256" key="3">
    <source>
        <dbReference type="SAM" id="MobiDB-lite"/>
    </source>
</evidence>
<evidence type="ECO:0000313" key="4">
    <source>
        <dbReference type="EMBL" id="KAF9816364.1"/>
    </source>
</evidence>
<dbReference type="GO" id="GO:0006811">
    <property type="term" value="P:monoatomic ion transport"/>
    <property type="evidence" value="ECO:0007669"/>
    <property type="project" value="UniProtKB-KW"/>
</dbReference>
<name>A0A8H7U2U0_9APHY</name>
<dbReference type="InterPro" id="IPR050794">
    <property type="entry name" value="CPA2_transporter"/>
</dbReference>
<protein>
    <submittedName>
        <fullName evidence="4">Uncharacterized protein</fullName>
    </submittedName>
</protein>
<evidence type="ECO:0000313" key="5">
    <source>
        <dbReference type="Proteomes" id="UP000639403"/>
    </source>
</evidence>
<feature type="compositionally biased region" description="Polar residues" evidence="3">
    <location>
        <begin position="137"/>
        <end position="155"/>
    </location>
</feature>
<dbReference type="PANTHER" id="PTHR32468:SF0">
    <property type="entry name" value="K(+)_H(+) ANTIPORTER 1"/>
    <property type="match status" value="1"/>
</dbReference>
<evidence type="ECO:0000256" key="2">
    <source>
        <dbReference type="ARBA" id="ARBA00023065"/>
    </source>
</evidence>
<dbReference type="EMBL" id="JADOXO010000058">
    <property type="protein sequence ID" value="KAF9816364.1"/>
    <property type="molecule type" value="Genomic_DNA"/>
</dbReference>
<organism evidence="4 5">
    <name type="scientific">Rhodonia placenta</name>
    <dbReference type="NCBI Taxonomy" id="104341"/>
    <lineage>
        <taxon>Eukaryota</taxon>
        <taxon>Fungi</taxon>
        <taxon>Dikarya</taxon>
        <taxon>Basidiomycota</taxon>
        <taxon>Agaricomycotina</taxon>
        <taxon>Agaricomycetes</taxon>
        <taxon>Polyporales</taxon>
        <taxon>Adustoporiaceae</taxon>
        <taxon>Rhodonia</taxon>
    </lineage>
</organism>
<dbReference type="Proteomes" id="UP000639403">
    <property type="component" value="Unassembled WGS sequence"/>
</dbReference>
<keyword evidence="2" id="KW-0406">Ion transport</keyword>
<reference evidence="4" key="2">
    <citation type="journal article" name="Front. Microbiol.">
        <title>Degradative Capacity of Two Strains of Rhodonia placenta: From Phenotype to Genotype.</title>
        <authorList>
            <person name="Kolle M."/>
            <person name="Horta M.A.C."/>
            <person name="Nowrousian M."/>
            <person name="Ohm R.A."/>
            <person name="Benz J.P."/>
            <person name="Pilgard A."/>
        </authorList>
    </citation>
    <scope>NUCLEOTIDE SEQUENCE</scope>
    <source>
        <strain evidence="4">FPRL280</strain>
    </source>
</reference>
<accession>A0A8H7U2U0</accession>
<comment type="caution">
    <text evidence="4">The sequence shown here is derived from an EMBL/GenBank/DDBJ whole genome shotgun (WGS) entry which is preliminary data.</text>
</comment>